<dbReference type="InterPro" id="IPR004843">
    <property type="entry name" value="Calcineurin-like_PHP"/>
</dbReference>
<reference evidence="3 4" key="1">
    <citation type="submission" date="2015-06" db="EMBL/GenBank/DDBJ databases">
        <title>Talaromyces atroroseus IBT 11181 draft genome.</title>
        <authorList>
            <person name="Rasmussen K.B."/>
            <person name="Rasmussen S."/>
            <person name="Petersen B."/>
            <person name="Sicheritz-Ponten T."/>
            <person name="Mortensen U.H."/>
            <person name="Thrane U."/>
        </authorList>
    </citation>
    <scope>NUCLEOTIDE SEQUENCE [LARGE SCALE GENOMIC DNA]</scope>
    <source>
        <strain evidence="3 4">IBT 11181</strain>
    </source>
</reference>
<keyword evidence="4" id="KW-1185">Reference proteome</keyword>
<dbReference type="CDD" id="cd07379">
    <property type="entry name" value="MPP_239FB"/>
    <property type="match status" value="1"/>
</dbReference>
<dbReference type="EMBL" id="LFMY01000005">
    <property type="protein sequence ID" value="OKL60308.1"/>
    <property type="molecule type" value="Genomic_DNA"/>
</dbReference>
<dbReference type="Pfam" id="PF00149">
    <property type="entry name" value="Metallophos"/>
    <property type="match status" value="1"/>
</dbReference>
<proteinExistence type="predicted"/>
<protein>
    <recommendedName>
        <fullName evidence="2">Calcineurin-like phosphoesterase domain-containing protein</fullName>
    </recommendedName>
</protein>
<feature type="domain" description="Calcineurin-like phosphoesterase" evidence="2">
    <location>
        <begin position="8"/>
        <end position="226"/>
    </location>
</feature>
<comment type="caution">
    <text evidence="3">The sequence shown here is derived from an EMBL/GenBank/DDBJ whole genome shotgun (WGS) entry which is preliminary data.</text>
</comment>
<sequence>MAQHRKTRIVCVSDTHGYAPAEAGFALPRGDVLIHAGDLSNRGTKPELERTFKWIEEADYEVKIVIAGNHDVSLDPAFYAEHGSEFHSDKEHATSIDLVNKSKGGIIFLNHESALIRLTRPDGPRTMFKVFGSPFSRFSGLWAFGYSASSAEDGRRLWCQIPSDTDILVTHTPPLGLCDRRSLSDHINIDDDSGIETVDQKHGCEQLLHAMASVRPMLAVCGHVHEGRGYQRVMWTEKDNNVGPAIVDEDTTPLPSSDSKKQSLIDLTGKKQRLLQNTSRCATALVRETHKEHSSSSGTLNRDDDEDDDENARKPLRKETCIVNAAIMAKSWPYVGGKAFNRPIIVDINLPVWNHP</sequence>
<dbReference type="Gene3D" id="3.60.21.10">
    <property type="match status" value="1"/>
</dbReference>
<dbReference type="SUPFAM" id="SSF56300">
    <property type="entry name" value="Metallo-dependent phosphatases"/>
    <property type="match status" value="1"/>
</dbReference>
<evidence type="ECO:0000259" key="2">
    <source>
        <dbReference type="Pfam" id="PF00149"/>
    </source>
</evidence>
<evidence type="ECO:0000256" key="1">
    <source>
        <dbReference type="SAM" id="MobiDB-lite"/>
    </source>
</evidence>
<organism evidence="3 4">
    <name type="scientific">Talaromyces atroroseus</name>
    <dbReference type="NCBI Taxonomy" id="1441469"/>
    <lineage>
        <taxon>Eukaryota</taxon>
        <taxon>Fungi</taxon>
        <taxon>Dikarya</taxon>
        <taxon>Ascomycota</taxon>
        <taxon>Pezizomycotina</taxon>
        <taxon>Eurotiomycetes</taxon>
        <taxon>Eurotiomycetidae</taxon>
        <taxon>Eurotiales</taxon>
        <taxon>Trichocomaceae</taxon>
        <taxon>Talaromyces</taxon>
        <taxon>Talaromyces sect. Trachyspermi</taxon>
    </lineage>
</organism>
<dbReference type="GO" id="GO:0016787">
    <property type="term" value="F:hydrolase activity"/>
    <property type="evidence" value="ECO:0007669"/>
    <property type="project" value="InterPro"/>
</dbReference>
<dbReference type="InterPro" id="IPR029052">
    <property type="entry name" value="Metallo-depent_PP-like"/>
</dbReference>
<dbReference type="InterPro" id="IPR051693">
    <property type="entry name" value="UPF0046_metallophosphoest"/>
</dbReference>
<dbReference type="OrthoDB" id="630188at2759"/>
<feature type="region of interest" description="Disordered" evidence="1">
    <location>
        <begin position="244"/>
        <end position="263"/>
    </location>
</feature>
<dbReference type="PANTHER" id="PTHR12905">
    <property type="entry name" value="METALLOPHOSPHOESTERASE"/>
    <property type="match status" value="1"/>
</dbReference>
<evidence type="ECO:0000313" key="4">
    <source>
        <dbReference type="Proteomes" id="UP000214365"/>
    </source>
</evidence>
<dbReference type="AlphaFoldDB" id="A0A1Q5Q847"/>
<name>A0A1Q5Q847_TALAT</name>
<accession>A0A1Q5Q847</accession>
<evidence type="ECO:0000313" key="3">
    <source>
        <dbReference type="EMBL" id="OKL60308.1"/>
    </source>
</evidence>
<gene>
    <name evidence="3" type="ORF">UA08_04136</name>
</gene>
<feature type="region of interest" description="Disordered" evidence="1">
    <location>
        <begin position="286"/>
        <end position="313"/>
    </location>
</feature>
<dbReference type="RefSeq" id="XP_020120429.1">
    <property type="nucleotide sequence ID" value="XM_020266425.1"/>
</dbReference>
<dbReference type="GeneID" id="31003891"/>
<dbReference type="Proteomes" id="UP000214365">
    <property type="component" value="Unassembled WGS sequence"/>
</dbReference>
<dbReference type="PANTHER" id="PTHR12905:SF16">
    <property type="entry name" value="SER_THR PROTEIN PHOSPHATASE FAMILY PROTEIN (AFU_ORTHOLOGUE AFUA_1G06000)"/>
    <property type="match status" value="1"/>
</dbReference>